<gene>
    <name evidence="1" type="ORF">GA0070216_12853</name>
    <name evidence="2" type="ORF">GA0070216_1291</name>
</gene>
<dbReference type="AlphaFoldDB" id="A0A1C5AU80"/>
<dbReference type="STRING" id="121616.GA0070216_12853"/>
<dbReference type="EMBL" id="FMCU01000028">
    <property type="protein sequence ID" value="SCF48785.1"/>
    <property type="molecule type" value="Genomic_DNA"/>
</dbReference>
<sequence length="33" mass="3788">MTARRAYPSDLSDARWALIAPRLTAWRQARTDA</sequence>
<keyword evidence="3" id="KW-1185">Reference proteome</keyword>
<feature type="non-terminal residue" evidence="2">
    <location>
        <position position="33"/>
    </location>
</feature>
<organism evidence="2 3">
    <name type="scientific">Micromonospora matsumotoense</name>
    <dbReference type="NCBI Taxonomy" id="121616"/>
    <lineage>
        <taxon>Bacteria</taxon>
        <taxon>Bacillati</taxon>
        <taxon>Actinomycetota</taxon>
        <taxon>Actinomycetes</taxon>
        <taxon>Micromonosporales</taxon>
        <taxon>Micromonosporaceae</taxon>
        <taxon>Micromonospora</taxon>
    </lineage>
</organism>
<accession>A0A1C5AU80</accession>
<evidence type="ECO:0000313" key="3">
    <source>
        <dbReference type="Proteomes" id="UP000198797"/>
    </source>
</evidence>
<evidence type="ECO:0000313" key="1">
    <source>
        <dbReference type="EMBL" id="SCF48785.1"/>
    </source>
</evidence>
<evidence type="ECO:0008006" key="4">
    <source>
        <dbReference type="Google" id="ProtNLM"/>
    </source>
</evidence>
<protein>
    <recommendedName>
        <fullName evidence="4">Transposase of IS4/5 family</fullName>
    </recommendedName>
</protein>
<dbReference type="Proteomes" id="UP000198797">
    <property type="component" value="Unassembled WGS sequence"/>
</dbReference>
<evidence type="ECO:0000313" key="2">
    <source>
        <dbReference type="EMBL" id="SCF48798.1"/>
    </source>
</evidence>
<reference evidence="3" key="2">
    <citation type="submission" date="2016-06" db="EMBL/GenBank/DDBJ databases">
        <authorList>
            <person name="Varghese N."/>
            <person name="Submissions Spin"/>
        </authorList>
    </citation>
    <scope>NUCLEOTIDE SEQUENCE [LARGE SCALE GENOMIC DNA]</scope>
    <source>
        <strain evidence="3">DSM 44100</strain>
    </source>
</reference>
<proteinExistence type="predicted"/>
<dbReference type="EMBL" id="FMCU01000029">
    <property type="protein sequence ID" value="SCF48798.1"/>
    <property type="molecule type" value="Genomic_DNA"/>
</dbReference>
<reference evidence="2" key="1">
    <citation type="submission" date="2016-06" db="EMBL/GenBank/DDBJ databases">
        <authorList>
            <person name="Kjaerup R.B."/>
            <person name="Dalgaard T.S."/>
            <person name="Juul-Madsen H.R."/>
        </authorList>
    </citation>
    <scope>NUCLEOTIDE SEQUENCE [LARGE SCALE GENOMIC DNA]</scope>
    <source>
        <strain evidence="2">DSM 44100</strain>
    </source>
</reference>
<name>A0A1C5AU80_9ACTN</name>